<evidence type="ECO:0000256" key="3">
    <source>
        <dbReference type="ARBA" id="ARBA00022782"/>
    </source>
</evidence>
<organism evidence="7">
    <name type="scientific">Strongyloides stercoralis</name>
    <name type="common">Threadworm</name>
    <dbReference type="NCBI Taxonomy" id="6248"/>
    <lineage>
        <taxon>Eukaryota</taxon>
        <taxon>Metazoa</taxon>
        <taxon>Ecdysozoa</taxon>
        <taxon>Nematoda</taxon>
        <taxon>Chromadorea</taxon>
        <taxon>Rhabditida</taxon>
        <taxon>Tylenchina</taxon>
        <taxon>Panagrolaimomorpha</taxon>
        <taxon>Strongyloidoidea</taxon>
        <taxon>Strongyloididae</taxon>
        <taxon>Strongyloides</taxon>
    </lineage>
</organism>
<dbReference type="PROSITE" id="PS50303">
    <property type="entry name" value="PUM_HD"/>
    <property type="match status" value="1"/>
</dbReference>
<dbReference type="GO" id="GO:0003729">
    <property type="term" value="F:mRNA binding"/>
    <property type="evidence" value="ECO:0007669"/>
    <property type="project" value="TreeGrafter"/>
</dbReference>
<evidence type="ECO:0000259" key="5">
    <source>
        <dbReference type="PROSITE" id="PS50303"/>
    </source>
</evidence>
<keyword evidence="1" id="KW-0217">Developmental protein</keyword>
<accession>A0A0K0E3A1</accession>
<dbReference type="Gene3D" id="1.25.10.10">
    <property type="entry name" value="Leucine-rich Repeat Variant"/>
    <property type="match status" value="1"/>
</dbReference>
<dbReference type="WBParaSite" id="SSTP_0000397300.1">
    <property type="protein sequence ID" value="SSTP_0000397300.1"/>
    <property type="gene ID" value="SSTP_0000397300"/>
</dbReference>
<dbReference type="GO" id="GO:0005737">
    <property type="term" value="C:cytoplasm"/>
    <property type="evidence" value="ECO:0007669"/>
    <property type="project" value="TreeGrafter"/>
</dbReference>
<dbReference type="SMART" id="SM00025">
    <property type="entry name" value="Pumilio"/>
    <property type="match status" value="5"/>
</dbReference>
<keyword evidence="6" id="KW-1185">Reference proteome</keyword>
<evidence type="ECO:0000256" key="4">
    <source>
        <dbReference type="PROSITE-ProRule" id="PRU00317"/>
    </source>
</evidence>
<dbReference type="InterPro" id="IPR011989">
    <property type="entry name" value="ARM-like"/>
</dbReference>
<keyword evidence="3" id="KW-0221">Differentiation</keyword>
<dbReference type="GO" id="GO:0010608">
    <property type="term" value="P:post-transcriptional regulation of gene expression"/>
    <property type="evidence" value="ECO:0007669"/>
    <property type="project" value="TreeGrafter"/>
</dbReference>
<dbReference type="SUPFAM" id="SSF48371">
    <property type="entry name" value="ARM repeat"/>
    <property type="match status" value="1"/>
</dbReference>
<dbReference type="InterPro" id="IPR016024">
    <property type="entry name" value="ARM-type_fold"/>
</dbReference>
<protein>
    <submittedName>
        <fullName evidence="7 8">PUM-HD domain-containing protein</fullName>
    </submittedName>
</protein>
<dbReference type="STRING" id="6248.A0A0K0E3A1"/>
<dbReference type="PROSITE" id="PS50302">
    <property type="entry name" value="PUM"/>
    <property type="match status" value="1"/>
</dbReference>
<dbReference type="AlphaFoldDB" id="A0A0K0E3A1"/>
<dbReference type="GO" id="GO:0030154">
    <property type="term" value="P:cell differentiation"/>
    <property type="evidence" value="ECO:0007669"/>
    <property type="project" value="UniProtKB-KW"/>
</dbReference>
<dbReference type="Proteomes" id="UP000035681">
    <property type="component" value="Unplaced"/>
</dbReference>
<evidence type="ECO:0000256" key="1">
    <source>
        <dbReference type="ARBA" id="ARBA00022473"/>
    </source>
</evidence>
<reference evidence="7" key="1">
    <citation type="submission" date="2015-08" db="UniProtKB">
        <authorList>
            <consortium name="WormBaseParasite"/>
        </authorList>
    </citation>
    <scope>IDENTIFICATION</scope>
</reference>
<evidence type="ECO:0000313" key="8">
    <source>
        <dbReference type="WBParaSite" id="TCONS_00008277.p1"/>
    </source>
</evidence>
<proteinExistence type="predicted"/>
<evidence type="ECO:0000256" key="2">
    <source>
        <dbReference type="ARBA" id="ARBA00022737"/>
    </source>
</evidence>
<dbReference type="InterPro" id="IPR001313">
    <property type="entry name" value="Pumilio_RNA-bd_rpt"/>
</dbReference>
<dbReference type="Pfam" id="PF00806">
    <property type="entry name" value="PUF"/>
    <property type="match status" value="5"/>
</dbReference>
<evidence type="ECO:0000313" key="7">
    <source>
        <dbReference type="WBParaSite" id="SSTP_0000397300.1"/>
    </source>
</evidence>
<evidence type="ECO:0000313" key="6">
    <source>
        <dbReference type="Proteomes" id="UP000035681"/>
    </source>
</evidence>
<keyword evidence="2" id="KW-0677">Repeat</keyword>
<sequence>MSDSFSINPWDPIVGGCIDDVNPDYESIYFLSNDFEESQRLFDRDPEGYMSKSFSSHYEQETPNFDHSLFGNTEGYLAKSFNTFPCNYNFNFKELFDKPIFNLNKKSLLKMARSPNKREKLESIIKEAKPEEIKLLWDLISDEFYSLSTHKNGCRFIQTLLKNDKYFPIEYIKKFKHEQLFELISCPHGNHVMQLIITYMDFLDLHSIVDILLKKPNLMFLSAKNQCGSRVIENMVKKILHYCVKKNSDNELIRLCAIDLAENVFNIFKPYSKRLMCDNYGNFIISHFVSKICPELMEAQRHYYDSVIDNIIELSLDTYGSRIVEKVLTSDNSVIALCAYTTFVNNVTKDKDLVVKFMEHGIGNYVLQKVLHVGDILFYGNINFKIINIMKEKAYVLEKFSKAGNLYKWIL</sequence>
<dbReference type="WBParaSite" id="TCONS_00008277.p1">
    <property type="protein sequence ID" value="TCONS_00008277.p1"/>
    <property type="gene ID" value="XLOC_006232"/>
</dbReference>
<dbReference type="InterPro" id="IPR033133">
    <property type="entry name" value="PUM-HD"/>
</dbReference>
<feature type="repeat" description="Pumilio" evidence="4">
    <location>
        <begin position="306"/>
        <end position="345"/>
    </location>
</feature>
<dbReference type="PANTHER" id="PTHR12537">
    <property type="entry name" value="RNA BINDING PROTEIN PUMILIO-RELATED"/>
    <property type="match status" value="1"/>
</dbReference>
<feature type="domain" description="PUM-HD" evidence="5">
    <location>
        <begin position="30"/>
        <end position="411"/>
    </location>
</feature>
<name>A0A0K0E3A1_STRER</name>